<sequence length="346" mass="37085">MTATLDAIESAALRSDRFRLEREADWQRLEAIVTRMEKGRIRGISDEDLLALPGLYRTVASSLSIARETSLDAATLAYLEALVQRAWFVVYGPRTSLWEWFSGFLGGGWSAAVRAIWVDILIALTVMVAGTAVGWLLVSHDPEWYFALVPKQFGDTRVPGASAEVLKATIFGNSGQSGMSVFAAQLFSNNAQVSILAFALGFAFGVPSLLLLVHNMAVLGAMLWLYSGAGLTLDFAGWIAVHGTTEIFAILLAGAAGLHIGRSLAFPGRKPVLQATAQAGRRAALVMTGVVLMLVVAALLEGFARQLVDETAGRFAIGGSMLAIWLGYFFAFRGNDGHAASRDASR</sequence>
<dbReference type="PANTHER" id="PTHR35337">
    <property type="entry name" value="SLR1478 PROTEIN"/>
    <property type="match status" value="1"/>
</dbReference>
<feature type="transmembrane region" description="Helical" evidence="1">
    <location>
        <begin position="312"/>
        <end position="332"/>
    </location>
</feature>
<feature type="transmembrane region" description="Helical" evidence="1">
    <location>
        <begin position="116"/>
        <end position="138"/>
    </location>
</feature>
<dbReference type="EMBL" id="FVZE01000006">
    <property type="protein sequence ID" value="SLK06613.1"/>
    <property type="molecule type" value="Genomic_DNA"/>
</dbReference>
<keyword evidence="1" id="KW-0472">Membrane</keyword>
<feature type="transmembrane region" description="Helical" evidence="1">
    <location>
        <begin position="191"/>
        <end position="211"/>
    </location>
</feature>
<keyword evidence="1" id="KW-1133">Transmembrane helix</keyword>
<feature type="transmembrane region" description="Helical" evidence="1">
    <location>
        <begin position="279"/>
        <end position="300"/>
    </location>
</feature>
<reference evidence="3" key="1">
    <citation type="submission" date="2017-02" db="EMBL/GenBank/DDBJ databases">
        <authorList>
            <person name="Varghese N."/>
            <person name="Submissions S."/>
        </authorList>
    </citation>
    <scope>NUCLEOTIDE SEQUENCE [LARGE SCALE GENOMIC DNA]</scope>
    <source>
        <strain evidence="3">SM117</strain>
    </source>
</reference>
<accession>A0A1U6IF24</accession>
<protein>
    <submittedName>
        <fullName evidence="2">Uncharacterized membrane protein SpoIIM, required for sporulation</fullName>
    </submittedName>
</protein>
<evidence type="ECO:0000313" key="3">
    <source>
        <dbReference type="Proteomes" id="UP000190989"/>
    </source>
</evidence>
<feature type="transmembrane region" description="Helical" evidence="1">
    <location>
        <begin position="247"/>
        <end position="267"/>
    </location>
</feature>
<dbReference type="AlphaFoldDB" id="A0A1U6IF24"/>
<dbReference type="RefSeq" id="WP_079731217.1">
    <property type="nucleotide sequence ID" value="NZ_FVZE01000006.1"/>
</dbReference>
<organism evidence="2 3">
    <name type="scientific">Novosphingobium mathurense</name>
    <dbReference type="NCBI Taxonomy" id="428990"/>
    <lineage>
        <taxon>Bacteria</taxon>
        <taxon>Pseudomonadati</taxon>
        <taxon>Pseudomonadota</taxon>
        <taxon>Alphaproteobacteria</taxon>
        <taxon>Sphingomonadales</taxon>
        <taxon>Sphingomonadaceae</taxon>
        <taxon>Novosphingobium</taxon>
    </lineage>
</organism>
<evidence type="ECO:0000256" key="1">
    <source>
        <dbReference type="SAM" id="Phobius"/>
    </source>
</evidence>
<proteinExistence type="predicted"/>
<dbReference type="Pfam" id="PF01944">
    <property type="entry name" value="SpoIIM"/>
    <property type="match status" value="1"/>
</dbReference>
<gene>
    <name evidence="2" type="ORF">SAMN06295987_10623</name>
</gene>
<dbReference type="STRING" id="428990.SAMN06295987_10623"/>
<feature type="transmembrane region" description="Helical" evidence="1">
    <location>
        <begin position="223"/>
        <end position="241"/>
    </location>
</feature>
<dbReference type="PANTHER" id="PTHR35337:SF1">
    <property type="entry name" value="SLR1478 PROTEIN"/>
    <property type="match status" value="1"/>
</dbReference>
<name>A0A1U6IF24_9SPHN</name>
<dbReference type="InterPro" id="IPR002798">
    <property type="entry name" value="SpoIIM-like"/>
</dbReference>
<dbReference type="Proteomes" id="UP000190989">
    <property type="component" value="Unassembled WGS sequence"/>
</dbReference>
<keyword evidence="3" id="KW-1185">Reference proteome</keyword>
<keyword evidence="1" id="KW-0812">Transmembrane</keyword>
<evidence type="ECO:0000313" key="2">
    <source>
        <dbReference type="EMBL" id="SLK06613.1"/>
    </source>
</evidence>